<organism evidence="1 2">
    <name type="scientific">Piscinibacter gummiphilus</name>
    <dbReference type="NCBI Taxonomy" id="946333"/>
    <lineage>
        <taxon>Bacteria</taxon>
        <taxon>Pseudomonadati</taxon>
        <taxon>Pseudomonadota</taxon>
        <taxon>Betaproteobacteria</taxon>
        <taxon>Burkholderiales</taxon>
        <taxon>Sphaerotilaceae</taxon>
        <taxon>Piscinibacter</taxon>
    </lineage>
</organism>
<reference evidence="1 2" key="1">
    <citation type="submission" date="2023-10" db="EMBL/GenBank/DDBJ databases">
        <title>Bacteria for the degradation of biodegradable plastic PBAT(Polybutylene adipate terephthalate).</title>
        <authorList>
            <person name="Weon H.-Y."/>
            <person name="Yeon J."/>
        </authorList>
    </citation>
    <scope>NUCLEOTIDE SEQUENCE [LARGE SCALE GENOMIC DNA]</scope>
    <source>
        <strain evidence="1 2">SBD 7-3</strain>
    </source>
</reference>
<accession>A0ABZ0CPU0</accession>
<protein>
    <submittedName>
        <fullName evidence="1">Uncharacterized protein</fullName>
    </submittedName>
</protein>
<dbReference type="EMBL" id="CP136336">
    <property type="protein sequence ID" value="WOB06546.1"/>
    <property type="molecule type" value="Genomic_DNA"/>
</dbReference>
<evidence type="ECO:0000313" key="2">
    <source>
        <dbReference type="Proteomes" id="UP001303946"/>
    </source>
</evidence>
<dbReference type="SUPFAM" id="SSF51182">
    <property type="entry name" value="RmlC-like cupins"/>
    <property type="match status" value="1"/>
</dbReference>
<evidence type="ECO:0000313" key="1">
    <source>
        <dbReference type="EMBL" id="WOB06546.1"/>
    </source>
</evidence>
<dbReference type="RefSeq" id="WP_316699041.1">
    <property type="nucleotide sequence ID" value="NZ_CP136336.1"/>
</dbReference>
<dbReference type="Proteomes" id="UP001303946">
    <property type="component" value="Chromosome"/>
</dbReference>
<sequence>MTNPTKELARAILMNAQAFEWSLQGMGMLRLHMGNNTRLHIWNDDFAAPGVSMIHDHLQWGLESTIVAGRLANLRYARHATEVMGSRPFMMAVLKPGYGCYFKAEPAQVFLRPKTPEWYGPGDTYRQEPDEIHETSASNGTVTVMHKTPTNDESACVFWPVGSEWGSAEPRPAKPGEVEAIVKHSLERWFK</sequence>
<gene>
    <name evidence="1" type="ORF">RXV79_16625</name>
</gene>
<dbReference type="InterPro" id="IPR011051">
    <property type="entry name" value="RmlC_Cupin_sf"/>
</dbReference>
<proteinExistence type="predicted"/>
<keyword evidence="2" id="KW-1185">Reference proteome</keyword>
<name>A0ABZ0CPU0_9BURK</name>